<keyword evidence="2" id="KW-1185">Reference proteome</keyword>
<reference evidence="1 2" key="1">
    <citation type="journal article" date="2019" name="Int. J. Syst. Evol. Microbiol.">
        <title>The Global Catalogue of Microorganisms (GCM) 10K type strain sequencing project: providing services to taxonomists for standard genome sequencing and annotation.</title>
        <authorList>
            <consortium name="The Broad Institute Genomics Platform"/>
            <consortium name="The Broad Institute Genome Sequencing Center for Infectious Disease"/>
            <person name="Wu L."/>
            <person name="Ma J."/>
        </authorList>
    </citation>
    <scope>NUCLEOTIDE SEQUENCE [LARGE SCALE GENOMIC DNA]</scope>
    <source>
        <strain evidence="1 2">JCM 6242</strain>
    </source>
</reference>
<gene>
    <name evidence="1" type="ORF">GCM10010517_17140</name>
</gene>
<evidence type="ECO:0000313" key="1">
    <source>
        <dbReference type="EMBL" id="GAA2858679.1"/>
    </source>
</evidence>
<dbReference type="EMBL" id="BAAAVI010000009">
    <property type="protein sequence ID" value="GAA2858679.1"/>
    <property type="molecule type" value="Genomic_DNA"/>
</dbReference>
<organism evidence="1 2">
    <name type="scientific">Streptosporangium fragile</name>
    <dbReference type="NCBI Taxonomy" id="46186"/>
    <lineage>
        <taxon>Bacteria</taxon>
        <taxon>Bacillati</taxon>
        <taxon>Actinomycetota</taxon>
        <taxon>Actinomycetes</taxon>
        <taxon>Streptosporangiales</taxon>
        <taxon>Streptosporangiaceae</taxon>
        <taxon>Streptosporangium</taxon>
    </lineage>
</organism>
<comment type="caution">
    <text evidence="1">The sequence shown here is derived from an EMBL/GenBank/DDBJ whole genome shotgun (WGS) entry which is preliminary data.</text>
</comment>
<sequence>MWEETWARELYGFEIEPEVREWLDDLSDSDFKQVDEVAGLLAEKGTELGGPWSDHREGPVWELRVRLRDGAAFSRRSRFSSADSSAVRPGRLPSSACAWRTRVRSVSAVPIPSLVATALIVAHSVG</sequence>
<protein>
    <submittedName>
        <fullName evidence="1">Uncharacterized protein</fullName>
    </submittedName>
</protein>
<accession>A0ABN3VW04</accession>
<evidence type="ECO:0000313" key="2">
    <source>
        <dbReference type="Proteomes" id="UP001500831"/>
    </source>
</evidence>
<proteinExistence type="predicted"/>
<name>A0ABN3VW04_9ACTN</name>
<dbReference type="Proteomes" id="UP001500831">
    <property type="component" value="Unassembled WGS sequence"/>
</dbReference>